<keyword evidence="4" id="KW-1185">Reference proteome</keyword>
<dbReference type="InterPro" id="IPR036322">
    <property type="entry name" value="WD40_repeat_dom_sf"/>
</dbReference>
<dbReference type="Gene3D" id="2.130.10.10">
    <property type="entry name" value="YVTN repeat-like/Quinoprotein amine dehydrogenase"/>
    <property type="match status" value="2"/>
</dbReference>
<evidence type="ECO:0000313" key="3">
    <source>
        <dbReference type="EMBL" id="KAG6497870.1"/>
    </source>
</evidence>
<sequence length="1053" mass="116423">MFVRKLVEKATRKNNVGDGINGLKAEDVKPRTNFHYGIPPDSTTLAYDPIQRILAVSTRNGVIKLFGKDNTQALLQSEAAAPSKFLQFMENQGLLFNVTFQNHIEVWSIDKKQVCHIHKFNEEITSFVVVKQSSFIYIGDCLGSITILMLDHASQSLVQMPYKIPLSESHGASTNSDTAVVLASPQPMAENRRILIIFRDGLITLWGFQESKVIYVVGGSSQYSSHEPKIAISASWACDIGSKVVVGYSSGDIFLWGVPVISDCNSEASNNQNDLHASQNVPLLKLNLGYKMDKVPIVSLRWCAHDEMSGRLYINGFNAVGSSHSFQVMILNSNFQSRTIKLMLPLSEPCLAMETISCFSNHRKSNQTTLVLLLRSGSLCLYDDSEIEHYLSQCQSKSTPSLPKQITVKLPYGDSGISAAKLYKGASNLIYEDQVFLANKHYSLFSTNMKEKDGSFQSSAHLSGFEKAKNLLITGHVDGTVNFWDASCPLLLPIFSIKQQPSENYASTAPLTSLHFDASSRVLVSGDQSGLIRIFFFKKEHPTSENIFSFLQAKPGDNYTVQCVKLKGAITSISTDLEFKHLAVGTDKGYVSVIQLEETTVLYQKQVSSQLNSGIASLHFGSSAQNGIVKKILLVGTEDSSILPLEKDSGNLLIAKPLQPKKPSKALLLHVLDVSSDGARTTDYQDASNESYSKVSMQRQPLILLCSRDAIRLYDLNHTVEGIKDLCVKKRLDGICSYASIIHGPSMGVGLVLIFACGKMEIRSLPDLAILNEINLKGLIYAAPNSPPNAYTLFSISSEGEALLIDRDQAMLFLSVLSQKEVYRHLECITKVYSDDPAPREEFSSSKNPQKEKRKGILNMIIRDMKGNKTKHSHESDPADGFTATEELSAIFSTANFPESDGTRNASAVTKEDIELDIDDIDLEETEEKQKGPNIAVLSKQKLSKKFFSLKGKLKSSIEEKLNSPKDKSEEEKDISAVDRVKQKYRYTTNDEASTAKEAEGKLRENVAKLKVSCISFSGYWIANINDAKRSREFFINGKGTATIVTGEKEHVK</sequence>
<comment type="similarity">
    <text evidence="1">Belongs to the WD repeat L(2)GL family.</text>
</comment>
<dbReference type="PANTHER" id="PTHR10241:SF27">
    <property type="entry name" value="TRANSDUCIN_WD40 REPEAT-LIKE SUPERFAMILY PROTEIN"/>
    <property type="match status" value="1"/>
</dbReference>
<evidence type="ECO:0000313" key="4">
    <source>
        <dbReference type="Proteomes" id="UP000734854"/>
    </source>
</evidence>
<dbReference type="InterPro" id="IPR015943">
    <property type="entry name" value="WD40/YVTN_repeat-like_dom_sf"/>
</dbReference>
<dbReference type="SMART" id="SM00320">
    <property type="entry name" value="WD40"/>
    <property type="match status" value="4"/>
</dbReference>
<dbReference type="PANTHER" id="PTHR10241">
    <property type="entry name" value="LETHAL 2 GIANT LARVAE PROTEIN"/>
    <property type="match status" value="1"/>
</dbReference>
<dbReference type="SUPFAM" id="SSF50978">
    <property type="entry name" value="WD40 repeat-like"/>
    <property type="match status" value="2"/>
</dbReference>
<name>A0A8J5FXW9_ZINOF</name>
<reference evidence="3 4" key="1">
    <citation type="submission" date="2020-08" db="EMBL/GenBank/DDBJ databases">
        <title>Plant Genome Project.</title>
        <authorList>
            <person name="Zhang R.-G."/>
        </authorList>
    </citation>
    <scope>NUCLEOTIDE SEQUENCE [LARGE SCALE GENOMIC DNA]</scope>
    <source>
        <tissue evidence="3">Rhizome</tissue>
    </source>
</reference>
<comment type="caution">
    <text evidence="3">The sequence shown here is derived from an EMBL/GenBank/DDBJ whole genome shotgun (WGS) entry which is preliminary data.</text>
</comment>
<dbReference type="GO" id="GO:0005096">
    <property type="term" value="F:GTPase activator activity"/>
    <property type="evidence" value="ECO:0007669"/>
    <property type="project" value="TreeGrafter"/>
</dbReference>
<gene>
    <name evidence="3" type="ORF">ZIOFF_045776</name>
</gene>
<dbReference type="GO" id="GO:0045159">
    <property type="term" value="F:myosin II binding"/>
    <property type="evidence" value="ECO:0007669"/>
    <property type="project" value="TreeGrafter"/>
</dbReference>
<evidence type="ECO:0008006" key="5">
    <source>
        <dbReference type="Google" id="ProtNLM"/>
    </source>
</evidence>
<dbReference type="EMBL" id="JACMSC010000012">
    <property type="protein sequence ID" value="KAG6497870.1"/>
    <property type="molecule type" value="Genomic_DNA"/>
</dbReference>
<dbReference type="AlphaFoldDB" id="A0A8J5FXW9"/>
<evidence type="ECO:0000256" key="1">
    <source>
        <dbReference type="ARBA" id="ARBA00008070"/>
    </source>
</evidence>
<dbReference type="GO" id="GO:0005737">
    <property type="term" value="C:cytoplasm"/>
    <property type="evidence" value="ECO:0007669"/>
    <property type="project" value="TreeGrafter"/>
</dbReference>
<dbReference type="GO" id="GO:0005886">
    <property type="term" value="C:plasma membrane"/>
    <property type="evidence" value="ECO:0007669"/>
    <property type="project" value="TreeGrafter"/>
</dbReference>
<dbReference type="InterPro" id="IPR001680">
    <property type="entry name" value="WD40_rpt"/>
</dbReference>
<keyword evidence="2" id="KW-0268">Exocytosis</keyword>
<dbReference type="GO" id="GO:0006893">
    <property type="term" value="P:Golgi to plasma membrane transport"/>
    <property type="evidence" value="ECO:0007669"/>
    <property type="project" value="TreeGrafter"/>
</dbReference>
<dbReference type="GO" id="GO:0019905">
    <property type="term" value="F:syntaxin binding"/>
    <property type="evidence" value="ECO:0007669"/>
    <property type="project" value="TreeGrafter"/>
</dbReference>
<protein>
    <recommendedName>
        <fullName evidence="5">Lethal giant larvae (Lgl)-like C-terminal domain-containing protein</fullName>
    </recommendedName>
</protein>
<evidence type="ECO:0000256" key="2">
    <source>
        <dbReference type="ARBA" id="ARBA00022483"/>
    </source>
</evidence>
<dbReference type="Proteomes" id="UP000734854">
    <property type="component" value="Unassembled WGS sequence"/>
</dbReference>
<proteinExistence type="inferred from homology"/>
<dbReference type="GO" id="GO:0006887">
    <property type="term" value="P:exocytosis"/>
    <property type="evidence" value="ECO:0007669"/>
    <property type="project" value="UniProtKB-KW"/>
</dbReference>
<organism evidence="3 4">
    <name type="scientific">Zingiber officinale</name>
    <name type="common">Ginger</name>
    <name type="synonym">Amomum zingiber</name>
    <dbReference type="NCBI Taxonomy" id="94328"/>
    <lineage>
        <taxon>Eukaryota</taxon>
        <taxon>Viridiplantae</taxon>
        <taxon>Streptophyta</taxon>
        <taxon>Embryophyta</taxon>
        <taxon>Tracheophyta</taxon>
        <taxon>Spermatophyta</taxon>
        <taxon>Magnoliopsida</taxon>
        <taxon>Liliopsida</taxon>
        <taxon>Zingiberales</taxon>
        <taxon>Zingiberaceae</taxon>
        <taxon>Zingiber</taxon>
    </lineage>
</organism>
<accession>A0A8J5FXW9</accession>